<evidence type="ECO:0000259" key="4">
    <source>
        <dbReference type="PROSITE" id="PS51192"/>
    </source>
</evidence>
<gene>
    <name evidence="6" type="ORF">APR41_12345</name>
</gene>
<dbReference type="GO" id="GO:0016787">
    <property type="term" value="F:hydrolase activity"/>
    <property type="evidence" value="ECO:0007669"/>
    <property type="project" value="UniProtKB-KW"/>
</dbReference>
<dbReference type="Gene3D" id="3.40.50.10810">
    <property type="entry name" value="Tandem AAA-ATPase domain"/>
    <property type="match status" value="1"/>
</dbReference>
<sequence length="1220" mass="142338">MKLSHKPFQTFIQNNTTVKTRSRYTDSLISSLEVSINDIQAEVWGSTHYKVAIAFNRKEVIAAHCTCPYDQGGYCKHIVNVLVEADRLVHQEVLSSQAHAVNSVELSGVSFKKEGNTFILENQNILELKIPDLQSISITPGNSRWNYLLNLIEAKILPNCLVAKISESYTNFFDLKIIQEDRNLLLKCSCSNNSDLLCPHLYFVLLKIPESEGLILSFDEKSRFQLIKQKADAQGLGDIDNPDDFYTIYQRYDRIYIEAKHSFLSLTKPDLINLKKELLPDFKLPQSISDDNKIEFILAEDQQGTRFKFQLMEAALTKSGRIKSPIRPLNLQDKLKTLSQPEEFLFITSLLQQENYNLDFSVDPHILKNPFNLQFYYFEPDWRKRKITPGKIRPVRFLIEDFDTTVQVEQKNNLYVLKLNFKINGHNYLSHNILQVGNYFEVDHNFYFIKNEQVNRLLAFFRQKKHEIYLTQAQFLELKKELLDPLEQAIKVEYDFIKKVPEKVRKDKFLNQVTEHMIYLSESDDYIIITPVIRYGEIEAPILSRRNVYAEDEKGKMYVVERNESMEHRFKRNIQVQHLDFEDNPQNEFYYLHKQEFLDKGWFIDAFEAWREYGYAILGFKQLKNNNLNPNKMKVQASVKSGIDWFDIHTNISFGDQKVGLKEIRKSIINKNRYVKLGDGSKGILPEEWVEKFSRYFRSGEIKDDAIRTDKSHFGLVDELFEKEVLSSEVKMELENYREKLANFHSIRNVKIPKNLKASLRDYQKEGLNWLNFLDEFGFGGCLADDMGLGKTIQIIAYFLVQIEKGNKNPNLVIVPTSLLHNWEIEIKKFAPKLKYKIIYGLNRETKNIPFEKYEVLITTYGTMMNDVKILKNISFNVIVLDESQAIKNPASKRYKAARLLKARQRIVATGTPVENNTFDLFSQLSFAMPGLFGSSKQFAADYSTPIDKFQDESRAKELQQKVHPFILRRTKKEVATELPEKTEMIVYCEMGREQRRVYDIYKKEFQQYLNNTTDEELKASSMHILQGLTKMRQICNSPALLSDKEYYGNQSAKLDELITQVLNLQSEHKVLIFSQFVGMLELIKERLDQETIKYAFLSGKTRKRHEQVEIFQEDEQTRVFLISLKAGGTGLNLTAAEYVFIVDPWWNPAVENQAIDRAYRIGQANKVVAVRMITPNTIEEKIIELQDRKKKLVEELIHTDSGFFKQLTKNDLLKLVEED</sequence>
<organism evidence="6 7">
    <name type="scientific">Salegentibacter salinarum</name>
    <dbReference type="NCBI Taxonomy" id="447422"/>
    <lineage>
        <taxon>Bacteria</taxon>
        <taxon>Pseudomonadati</taxon>
        <taxon>Bacteroidota</taxon>
        <taxon>Flavobacteriia</taxon>
        <taxon>Flavobacteriales</taxon>
        <taxon>Flavobacteriaceae</taxon>
        <taxon>Salegentibacter</taxon>
    </lineage>
</organism>
<evidence type="ECO:0000259" key="3">
    <source>
        <dbReference type="PROSITE" id="PS50966"/>
    </source>
</evidence>
<dbReference type="InterPro" id="IPR001650">
    <property type="entry name" value="Helicase_C-like"/>
</dbReference>
<dbReference type="EMBL" id="LKTS01000002">
    <property type="protein sequence ID" value="PKD21193.1"/>
    <property type="molecule type" value="Genomic_DNA"/>
</dbReference>
<evidence type="ECO:0000313" key="7">
    <source>
        <dbReference type="Proteomes" id="UP000232673"/>
    </source>
</evidence>
<keyword evidence="1" id="KW-0378">Hydrolase</keyword>
<dbReference type="InterPro" id="IPR027417">
    <property type="entry name" value="P-loop_NTPase"/>
</dbReference>
<dbReference type="STRING" id="447422.SAMN05660903_02515"/>
<keyword evidence="2" id="KW-0863">Zinc-finger</keyword>
<dbReference type="Gene3D" id="3.40.50.300">
    <property type="entry name" value="P-loop containing nucleotide triphosphate hydrolases"/>
    <property type="match status" value="1"/>
</dbReference>
<keyword evidence="2" id="KW-0862">Zinc</keyword>
<dbReference type="GO" id="GO:0008270">
    <property type="term" value="F:zinc ion binding"/>
    <property type="evidence" value="ECO:0007669"/>
    <property type="project" value="UniProtKB-KW"/>
</dbReference>
<dbReference type="PANTHER" id="PTHR10799">
    <property type="entry name" value="SNF2/RAD54 HELICASE FAMILY"/>
    <property type="match status" value="1"/>
</dbReference>
<evidence type="ECO:0000259" key="5">
    <source>
        <dbReference type="PROSITE" id="PS51194"/>
    </source>
</evidence>
<dbReference type="InterPro" id="IPR007527">
    <property type="entry name" value="Znf_SWIM"/>
</dbReference>
<dbReference type="PROSITE" id="PS51192">
    <property type="entry name" value="HELICASE_ATP_BIND_1"/>
    <property type="match status" value="1"/>
</dbReference>
<dbReference type="SMART" id="SM00490">
    <property type="entry name" value="HELICc"/>
    <property type="match status" value="1"/>
</dbReference>
<dbReference type="AlphaFoldDB" id="A0A2N0U2G3"/>
<comment type="caution">
    <text evidence="6">The sequence shown here is derived from an EMBL/GenBank/DDBJ whole genome shotgun (WGS) entry which is preliminary data.</text>
</comment>
<dbReference type="PROSITE" id="PS51194">
    <property type="entry name" value="HELICASE_CTER"/>
    <property type="match status" value="1"/>
</dbReference>
<dbReference type="SMART" id="SM00487">
    <property type="entry name" value="DEXDc"/>
    <property type="match status" value="1"/>
</dbReference>
<dbReference type="InterPro" id="IPR000330">
    <property type="entry name" value="SNF2_N"/>
</dbReference>
<accession>A0A2N0U2G3</accession>
<dbReference type="Pfam" id="PF00271">
    <property type="entry name" value="Helicase_C"/>
    <property type="match status" value="1"/>
</dbReference>
<dbReference type="CDD" id="cd18793">
    <property type="entry name" value="SF2_C_SNF"/>
    <property type="match status" value="1"/>
</dbReference>
<dbReference type="Proteomes" id="UP000232673">
    <property type="component" value="Unassembled WGS sequence"/>
</dbReference>
<dbReference type="Pfam" id="PF00176">
    <property type="entry name" value="SNF2-rel_dom"/>
    <property type="match status" value="1"/>
</dbReference>
<feature type="domain" description="SWIM-type" evidence="3">
    <location>
        <begin position="173"/>
        <end position="209"/>
    </location>
</feature>
<dbReference type="InterPro" id="IPR014001">
    <property type="entry name" value="Helicase_ATP-bd"/>
</dbReference>
<feature type="domain" description="Helicase C-terminal" evidence="5">
    <location>
        <begin position="1054"/>
        <end position="1220"/>
    </location>
</feature>
<evidence type="ECO:0000256" key="2">
    <source>
        <dbReference type="PROSITE-ProRule" id="PRU00325"/>
    </source>
</evidence>
<dbReference type="Pfam" id="PF04434">
    <property type="entry name" value="SWIM"/>
    <property type="match status" value="2"/>
</dbReference>
<protein>
    <recommendedName>
        <fullName evidence="8">DNA helicase</fullName>
    </recommendedName>
</protein>
<dbReference type="InterPro" id="IPR049730">
    <property type="entry name" value="SNF2/RAD54-like_C"/>
</dbReference>
<keyword evidence="2" id="KW-0479">Metal-binding</keyword>
<dbReference type="GO" id="GO:0005524">
    <property type="term" value="F:ATP binding"/>
    <property type="evidence" value="ECO:0007669"/>
    <property type="project" value="InterPro"/>
</dbReference>
<feature type="domain" description="SWIM-type" evidence="3">
    <location>
        <begin position="49"/>
        <end position="86"/>
    </location>
</feature>
<dbReference type="InterPro" id="IPR038718">
    <property type="entry name" value="SNF2-like_sf"/>
</dbReference>
<evidence type="ECO:0000313" key="6">
    <source>
        <dbReference type="EMBL" id="PKD21193.1"/>
    </source>
</evidence>
<evidence type="ECO:0000256" key="1">
    <source>
        <dbReference type="ARBA" id="ARBA00022801"/>
    </source>
</evidence>
<name>A0A2N0U2G3_9FLAO</name>
<evidence type="ECO:0008006" key="8">
    <source>
        <dbReference type="Google" id="ProtNLM"/>
    </source>
</evidence>
<proteinExistence type="predicted"/>
<dbReference type="SUPFAM" id="SSF52540">
    <property type="entry name" value="P-loop containing nucleoside triphosphate hydrolases"/>
    <property type="match status" value="2"/>
</dbReference>
<keyword evidence="7" id="KW-1185">Reference proteome</keyword>
<dbReference type="PROSITE" id="PS50966">
    <property type="entry name" value="ZF_SWIM"/>
    <property type="match status" value="2"/>
</dbReference>
<feature type="domain" description="Helicase ATP-binding" evidence="4">
    <location>
        <begin position="772"/>
        <end position="931"/>
    </location>
</feature>
<reference evidence="6 7" key="1">
    <citation type="submission" date="2015-10" db="EMBL/GenBank/DDBJ databases">
        <title>Draft genome sequence of Salegentibacter salinarum KCTC 12975.</title>
        <authorList>
            <person name="Lin W."/>
            <person name="Zheng Q."/>
        </authorList>
    </citation>
    <scope>NUCLEOTIDE SEQUENCE [LARGE SCALE GENOMIC DNA]</scope>
    <source>
        <strain evidence="6 7">KCTC 12975</strain>
    </source>
</reference>
<dbReference type="CDD" id="cd18012">
    <property type="entry name" value="DEXQc_arch_SWI2_SNF2"/>
    <property type="match status" value="1"/>
</dbReference>